<dbReference type="KEGG" id="rlc:K227x_61530"/>
<evidence type="ECO:0000256" key="1">
    <source>
        <dbReference type="SAM" id="Phobius"/>
    </source>
</evidence>
<name>A0A517NKR0_9BACT</name>
<dbReference type="Proteomes" id="UP000318538">
    <property type="component" value="Chromosome"/>
</dbReference>
<gene>
    <name evidence="2" type="ORF">K227x_61530</name>
</gene>
<evidence type="ECO:0000313" key="3">
    <source>
        <dbReference type="Proteomes" id="UP000318538"/>
    </source>
</evidence>
<keyword evidence="1" id="KW-1133">Transmembrane helix</keyword>
<keyword evidence="3" id="KW-1185">Reference proteome</keyword>
<proteinExistence type="predicted"/>
<dbReference type="EMBL" id="CP036525">
    <property type="protein sequence ID" value="QDT07725.1"/>
    <property type="molecule type" value="Genomic_DNA"/>
</dbReference>
<reference evidence="2 3" key="1">
    <citation type="submission" date="2019-02" db="EMBL/GenBank/DDBJ databases">
        <title>Deep-cultivation of Planctomycetes and their phenomic and genomic characterization uncovers novel biology.</title>
        <authorList>
            <person name="Wiegand S."/>
            <person name="Jogler M."/>
            <person name="Boedeker C."/>
            <person name="Pinto D."/>
            <person name="Vollmers J."/>
            <person name="Rivas-Marin E."/>
            <person name="Kohn T."/>
            <person name="Peeters S.H."/>
            <person name="Heuer A."/>
            <person name="Rast P."/>
            <person name="Oberbeckmann S."/>
            <person name="Bunk B."/>
            <person name="Jeske O."/>
            <person name="Meyerdierks A."/>
            <person name="Storesund J.E."/>
            <person name="Kallscheuer N."/>
            <person name="Luecker S."/>
            <person name="Lage O.M."/>
            <person name="Pohl T."/>
            <person name="Merkel B.J."/>
            <person name="Hornburger P."/>
            <person name="Mueller R.-W."/>
            <person name="Bruemmer F."/>
            <person name="Labrenz M."/>
            <person name="Spormann A.M."/>
            <person name="Op den Camp H."/>
            <person name="Overmann J."/>
            <person name="Amann R."/>
            <person name="Jetten M.S.M."/>
            <person name="Mascher T."/>
            <person name="Medema M.H."/>
            <person name="Devos D.P."/>
            <person name="Kaster A.-K."/>
            <person name="Ovreas L."/>
            <person name="Rohde M."/>
            <person name="Galperin M.Y."/>
            <person name="Jogler C."/>
        </authorList>
    </citation>
    <scope>NUCLEOTIDE SEQUENCE [LARGE SCALE GENOMIC DNA]</scope>
    <source>
        <strain evidence="2 3">K22_7</strain>
    </source>
</reference>
<dbReference type="AlphaFoldDB" id="A0A517NKR0"/>
<dbReference type="RefSeq" id="WP_261343418.1">
    <property type="nucleotide sequence ID" value="NZ_CP036525.1"/>
</dbReference>
<organism evidence="2 3">
    <name type="scientific">Rubripirellula lacrimiformis</name>
    <dbReference type="NCBI Taxonomy" id="1930273"/>
    <lineage>
        <taxon>Bacteria</taxon>
        <taxon>Pseudomonadati</taxon>
        <taxon>Planctomycetota</taxon>
        <taxon>Planctomycetia</taxon>
        <taxon>Pirellulales</taxon>
        <taxon>Pirellulaceae</taxon>
        <taxon>Rubripirellula</taxon>
    </lineage>
</organism>
<keyword evidence="1" id="KW-0812">Transmembrane</keyword>
<evidence type="ECO:0000313" key="2">
    <source>
        <dbReference type="EMBL" id="QDT07725.1"/>
    </source>
</evidence>
<sequence length="41" mass="4615">MAMFPLWFLEWLIIGSLVLCGAGAMMLVVFLIVDSKGNKIW</sequence>
<keyword evidence="1" id="KW-0472">Membrane</keyword>
<feature type="transmembrane region" description="Helical" evidence="1">
    <location>
        <begin position="12"/>
        <end position="33"/>
    </location>
</feature>
<accession>A0A517NKR0</accession>
<protein>
    <submittedName>
        <fullName evidence="2">Uncharacterized protein</fullName>
    </submittedName>
</protein>